<evidence type="ECO:0000313" key="4">
    <source>
        <dbReference type="Proteomes" id="UP000670475"/>
    </source>
</evidence>
<proteinExistence type="predicted"/>
<accession>A0A940RX42</accession>
<sequence length="139" mass="14827">MLTVPLVPTADPGYSETCPCEAKSAARARSLVRAALRTWKLEQLIDDGTLIVSELVGNSVRHSNCRLVHVSVSLTGPGRVRLSVSDTSTTVPVKQEAGEDDTTGRGLQLVDALAHQWGTDLRRGKKIVWADLVAGGEPA</sequence>
<dbReference type="EMBL" id="JAGIQL010000102">
    <property type="protein sequence ID" value="MBP0460165.1"/>
    <property type="molecule type" value="Genomic_DNA"/>
</dbReference>
<keyword evidence="1" id="KW-0418">Kinase</keyword>
<organism evidence="3 4">
    <name type="scientific">Streptomyces montanisoli</name>
    <dbReference type="NCBI Taxonomy" id="2798581"/>
    <lineage>
        <taxon>Bacteria</taxon>
        <taxon>Bacillati</taxon>
        <taxon>Actinomycetota</taxon>
        <taxon>Actinomycetes</taxon>
        <taxon>Kitasatosporales</taxon>
        <taxon>Streptomycetaceae</taxon>
        <taxon>Streptomyces</taxon>
    </lineage>
</organism>
<dbReference type="AlphaFoldDB" id="A0A940RX42"/>
<evidence type="ECO:0000256" key="1">
    <source>
        <dbReference type="ARBA" id="ARBA00022527"/>
    </source>
</evidence>
<keyword evidence="1" id="KW-0723">Serine/threonine-protein kinase</keyword>
<dbReference type="InterPro" id="IPR050267">
    <property type="entry name" value="Anti-sigma-factor_SerPK"/>
</dbReference>
<evidence type="ECO:0000259" key="2">
    <source>
        <dbReference type="Pfam" id="PF13581"/>
    </source>
</evidence>
<dbReference type="SUPFAM" id="SSF55874">
    <property type="entry name" value="ATPase domain of HSP90 chaperone/DNA topoisomerase II/histidine kinase"/>
    <property type="match status" value="1"/>
</dbReference>
<protein>
    <submittedName>
        <fullName evidence="3">ATP-binding protein</fullName>
    </submittedName>
</protein>
<dbReference type="Pfam" id="PF13581">
    <property type="entry name" value="HATPase_c_2"/>
    <property type="match status" value="1"/>
</dbReference>
<dbReference type="Proteomes" id="UP000670475">
    <property type="component" value="Unassembled WGS sequence"/>
</dbReference>
<dbReference type="GO" id="GO:0004674">
    <property type="term" value="F:protein serine/threonine kinase activity"/>
    <property type="evidence" value="ECO:0007669"/>
    <property type="project" value="UniProtKB-KW"/>
</dbReference>
<dbReference type="PANTHER" id="PTHR35526:SF3">
    <property type="entry name" value="ANTI-SIGMA-F FACTOR RSBW"/>
    <property type="match status" value="1"/>
</dbReference>
<dbReference type="InterPro" id="IPR036890">
    <property type="entry name" value="HATPase_C_sf"/>
</dbReference>
<comment type="caution">
    <text evidence="3">The sequence shown here is derived from an EMBL/GenBank/DDBJ whole genome shotgun (WGS) entry which is preliminary data.</text>
</comment>
<keyword evidence="4" id="KW-1185">Reference proteome</keyword>
<dbReference type="InterPro" id="IPR003594">
    <property type="entry name" value="HATPase_dom"/>
</dbReference>
<dbReference type="Gene3D" id="3.30.565.10">
    <property type="entry name" value="Histidine kinase-like ATPase, C-terminal domain"/>
    <property type="match status" value="1"/>
</dbReference>
<gene>
    <name evidence="3" type="ORF">JFN87_22105</name>
</gene>
<feature type="domain" description="Histidine kinase/HSP90-like ATPase" evidence="2">
    <location>
        <begin position="21"/>
        <end position="128"/>
    </location>
</feature>
<dbReference type="PANTHER" id="PTHR35526">
    <property type="entry name" value="ANTI-SIGMA-F FACTOR RSBW-RELATED"/>
    <property type="match status" value="1"/>
</dbReference>
<keyword evidence="3" id="KW-0067">ATP-binding</keyword>
<reference evidence="3" key="1">
    <citation type="submission" date="2021-03" db="EMBL/GenBank/DDBJ databases">
        <title>Whole genome sequence of Streptomyces bomunensis MMS17-BM035.</title>
        <authorList>
            <person name="Lee J.H."/>
        </authorList>
    </citation>
    <scope>NUCLEOTIDE SEQUENCE</scope>
    <source>
        <strain evidence="3">MMS17-BM035</strain>
    </source>
</reference>
<dbReference type="CDD" id="cd16936">
    <property type="entry name" value="HATPase_RsbW-like"/>
    <property type="match status" value="1"/>
</dbReference>
<dbReference type="GO" id="GO:0005524">
    <property type="term" value="F:ATP binding"/>
    <property type="evidence" value="ECO:0007669"/>
    <property type="project" value="UniProtKB-KW"/>
</dbReference>
<name>A0A940RX42_9ACTN</name>
<evidence type="ECO:0000313" key="3">
    <source>
        <dbReference type="EMBL" id="MBP0460165.1"/>
    </source>
</evidence>
<keyword evidence="1" id="KW-0808">Transferase</keyword>
<keyword evidence="3" id="KW-0547">Nucleotide-binding</keyword>